<evidence type="ECO:0000256" key="5">
    <source>
        <dbReference type="ARBA" id="ARBA00022692"/>
    </source>
</evidence>
<feature type="transmembrane region" description="Helical" evidence="9">
    <location>
        <begin position="138"/>
        <end position="164"/>
    </location>
</feature>
<feature type="transmembrane region" description="Helical" evidence="9">
    <location>
        <begin position="408"/>
        <end position="427"/>
    </location>
</feature>
<protein>
    <submittedName>
        <fullName evidence="11">Na+/H+ antiporter NhaC</fullName>
    </submittedName>
</protein>
<comment type="similarity">
    <text evidence="8">Belongs to the NhaC Na(+)/H(+) (TC 2.A.35) antiporter family.</text>
</comment>
<dbReference type="PANTHER" id="PTHR33451:SF6">
    <property type="entry name" value="NA(+)_H(+) ANTIPORTER NHAC"/>
    <property type="match status" value="1"/>
</dbReference>
<dbReference type="Pfam" id="PF03553">
    <property type="entry name" value="Na_H_antiporter"/>
    <property type="match status" value="1"/>
</dbReference>
<keyword evidence="5 9" id="KW-0812">Transmembrane</keyword>
<feature type="transmembrane region" description="Helical" evidence="9">
    <location>
        <begin position="229"/>
        <end position="249"/>
    </location>
</feature>
<comment type="caution">
    <text evidence="11">The sequence shown here is derived from an EMBL/GenBank/DDBJ whole genome shotgun (WGS) entry which is preliminary data.</text>
</comment>
<name>A0A1T0A104_9GAMM</name>
<evidence type="ECO:0000256" key="9">
    <source>
        <dbReference type="SAM" id="Phobius"/>
    </source>
</evidence>
<feature type="transmembrane region" description="Helical" evidence="9">
    <location>
        <begin position="256"/>
        <end position="275"/>
    </location>
</feature>
<feature type="transmembrane region" description="Helical" evidence="9">
    <location>
        <begin position="350"/>
        <end position="371"/>
    </location>
</feature>
<dbReference type="EMBL" id="MUXU01000039">
    <property type="protein sequence ID" value="OOR89463.1"/>
    <property type="molecule type" value="Genomic_DNA"/>
</dbReference>
<keyword evidence="6 9" id="KW-1133">Transmembrane helix</keyword>
<gene>
    <name evidence="11" type="ORF">B0181_07250</name>
</gene>
<dbReference type="InterPro" id="IPR004770">
    <property type="entry name" value="Na/H_antiport_NhaC"/>
</dbReference>
<accession>A0A1T0A104</accession>
<evidence type="ECO:0000256" key="4">
    <source>
        <dbReference type="ARBA" id="ARBA00022475"/>
    </source>
</evidence>
<keyword evidence="7 9" id="KW-0472">Membrane</keyword>
<keyword evidence="4" id="KW-1003">Cell membrane</keyword>
<evidence type="ECO:0000256" key="1">
    <source>
        <dbReference type="ARBA" id="ARBA00004651"/>
    </source>
</evidence>
<feature type="transmembrane region" description="Helical" evidence="9">
    <location>
        <begin position="77"/>
        <end position="103"/>
    </location>
</feature>
<feature type="transmembrane region" description="Helical" evidence="9">
    <location>
        <begin position="311"/>
        <end position="338"/>
    </location>
</feature>
<dbReference type="InterPro" id="IPR052180">
    <property type="entry name" value="NhaC_Na-H+_Antiporter"/>
</dbReference>
<evidence type="ECO:0000313" key="11">
    <source>
        <dbReference type="EMBL" id="OOR89463.1"/>
    </source>
</evidence>
<dbReference type="GO" id="GO:0005886">
    <property type="term" value="C:plasma membrane"/>
    <property type="evidence" value="ECO:0007669"/>
    <property type="project" value="UniProtKB-SubCell"/>
</dbReference>
<feature type="transmembrane region" description="Helical" evidence="9">
    <location>
        <begin position="38"/>
        <end position="56"/>
    </location>
</feature>
<dbReference type="RefSeq" id="WP_425452013.1">
    <property type="nucleotide sequence ID" value="NZ_MUXU01000039.1"/>
</dbReference>
<evidence type="ECO:0000259" key="10">
    <source>
        <dbReference type="Pfam" id="PF03553"/>
    </source>
</evidence>
<evidence type="ECO:0000256" key="2">
    <source>
        <dbReference type="ARBA" id="ARBA00022448"/>
    </source>
</evidence>
<evidence type="ECO:0000256" key="7">
    <source>
        <dbReference type="ARBA" id="ARBA00023136"/>
    </source>
</evidence>
<feature type="transmembrane region" description="Helical" evidence="9">
    <location>
        <begin position="434"/>
        <end position="453"/>
    </location>
</feature>
<evidence type="ECO:0000313" key="12">
    <source>
        <dbReference type="Proteomes" id="UP000190435"/>
    </source>
</evidence>
<dbReference type="NCBIfam" id="TIGR00931">
    <property type="entry name" value="antiport_nhaC"/>
    <property type="match status" value="1"/>
</dbReference>
<keyword evidence="3" id="KW-0050">Antiport</keyword>
<dbReference type="PANTHER" id="PTHR33451">
    <property type="entry name" value="MALATE-2H(+)/NA(+)-LACTATE ANTIPORTER"/>
    <property type="match status" value="1"/>
</dbReference>
<keyword evidence="12" id="KW-1185">Reference proteome</keyword>
<feature type="transmembrane region" description="Helical" evidence="9">
    <location>
        <begin position="12"/>
        <end position="32"/>
    </location>
</feature>
<evidence type="ECO:0000256" key="3">
    <source>
        <dbReference type="ARBA" id="ARBA00022449"/>
    </source>
</evidence>
<dbReference type="AlphaFoldDB" id="A0A1T0A104"/>
<feature type="domain" description="Na+/H+ antiporter NhaC-like C-terminal" evidence="10">
    <location>
        <begin position="161"/>
        <end position="451"/>
    </location>
</feature>
<dbReference type="Proteomes" id="UP000190435">
    <property type="component" value="Unassembled WGS sequence"/>
</dbReference>
<dbReference type="GO" id="GO:0015297">
    <property type="term" value="F:antiporter activity"/>
    <property type="evidence" value="ECO:0007669"/>
    <property type="project" value="UniProtKB-KW"/>
</dbReference>
<comment type="subcellular location">
    <subcellularLocation>
        <location evidence="1">Cell membrane</location>
        <topology evidence="1">Multi-pass membrane protein</topology>
    </subcellularLocation>
</comment>
<sequence length="461" mass="48333">MMDRPVVTMKPVEALCFAVAIVALMGVMMIGLGWVPQLAIVVVLGGLFLFGAIKKVPFSAMQAHMAGGVMSGIGAIYLFFFIGLLVAALMMSGAIPTLMYYGFDLVSPSLFYLSAFVLTSVVGVALGSSLTTCATLGVAFIGMGAAFGANPAIIAGAVVSGAFFGDKMSPLSDTCSIAASVVGIDLFEHIRNMMHTTVPAWVITAALFFMMSPDGAGDLAAVAAFRENLLASGLVNPVALLPIVLLLVLAMMKVHAIYTIMITIAVAIVITYFGLNPTLSELGGYFFAGFQAPESLGEVSSLLSRGGLQSMFFSMSIIVLALSLGGLLNALGILPALLDGVHHLLTKASRAIAAAAFTAFGVNLLIGEQYLSVLLTGNTFRPVYEELGLHPKNLSRTLEDAGTVINPLVPWSVCGVFIAEVLGVSVISYLPYAFFCYLCLILTLIFGMTGFTITKITPKTV</sequence>
<reference evidence="11 12" key="1">
    <citation type="submission" date="2017-02" db="EMBL/GenBank/DDBJ databases">
        <title>Draft genome sequence of Moraxella caviae CCUG 355 type strain.</title>
        <authorList>
            <person name="Engstrom-Jakobsson H."/>
            <person name="Salva-Serra F."/>
            <person name="Thorell K."/>
            <person name="Gonzales-Siles L."/>
            <person name="Karlsson R."/>
            <person name="Boulund F."/>
            <person name="Engstrand L."/>
            <person name="Moore E."/>
        </authorList>
    </citation>
    <scope>NUCLEOTIDE SEQUENCE [LARGE SCALE GENOMIC DNA]</scope>
    <source>
        <strain evidence="11 12">CCUG 355</strain>
    </source>
</reference>
<dbReference type="InterPro" id="IPR018461">
    <property type="entry name" value="Na/H_Antiport_NhaC-like_C"/>
</dbReference>
<evidence type="ECO:0000256" key="8">
    <source>
        <dbReference type="ARBA" id="ARBA00038435"/>
    </source>
</evidence>
<keyword evidence="2" id="KW-0813">Transport</keyword>
<proteinExistence type="inferred from homology"/>
<feature type="transmembrane region" description="Helical" evidence="9">
    <location>
        <begin position="109"/>
        <end position="126"/>
    </location>
</feature>
<organism evidence="11 12">
    <name type="scientific">Moraxella caviae</name>
    <dbReference type="NCBI Taxonomy" id="34060"/>
    <lineage>
        <taxon>Bacteria</taxon>
        <taxon>Pseudomonadati</taxon>
        <taxon>Pseudomonadota</taxon>
        <taxon>Gammaproteobacteria</taxon>
        <taxon>Moraxellales</taxon>
        <taxon>Moraxellaceae</taxon>
        <taxon>Moraxella</taxon>
    </lineage>
</organism>
<evidence type="ECO:0000256" key="6">
    <source>
        <dbReference type="ARBA" id="ARBA00022989"/>
    </source>
</evidence>
<dbReference type="STRING" id="34060.B0181_07250"/>